<evidence type="ECO:0008006" key="7">
    <source>
        <dbReference type="Google" id="ProtNLM"/>
    </source>
</evidence>
<gene>
    <name evidence="1" type="ORF">MCC10015_0722</name>
    <name evidence="2" type="ORF">MCC10100_2069</name>
    <name evidence="3" type="ORF">MCC10116_0663</name>
</gene>
<evidence type="ECO:0000313" key="4">
    <source>
        <dbReference type="Proteomes" id="UP000292787"/>
    </source>
</evidence>
<evidence type="ECO:0000313" key="3">
    <source>
        <dbReference type="EMBL" id="TCF65071.1"/>
    </source>
</evidence>
<dbReference type="RefSeq" id="WP_069483718.1">
    <property type="nucleotide sequence ID" value="NZ_CP016019.1"/>
</dbReference>
<dbReference type="EMBL" id="SHPX01000015">
    <property type="protein sequence ID" value="TCD98128.1"/>
    <property type="molecule type" value="Genomic_DNA"/>
</dbReference>
<evidence type="ECO:0000313" key="1">
    <source>
        <dbReference type="EMBL" id="TCD98128.1"/>
    </source>
</evidence>
<sequence>MTATTRNIIEELRRAATEQGAGEAVRTIAGPALETWMRALDGKDADPERLDDLATLMTARLSIRDAALIAAVEPKLDTATVIDMAARPHASNNKTLLTETLKAAFDDPHIRPDETRLARAVREACAMADRARKHGGPVAQPYALAAYLAWWDGDGKAATLAALAALDDDPETSLAIMVAAVAASGRYPAYLR</sequence>
<dbReference type="EMBL" id="SHST01000039">
    <property type="protein sequence ID" value="TCF37100.1"/>
    <property type="molecule type" value="Genomic_DNA"/>
</dbReference>
<dbReference type="EMBL" id="SHTF01000007">
    <property type="protein sequence ID" value="TCF65071.1"/>
    <property type="molecule type" value="Genomic_DNA"/>
</dbReference>
<reference evidence="4 5" key="1">
    <citation type="journal article" date="2018" name="Sci. Rep.">
        <title>Genomic diversity and distribution of Bifidobacterium longum subsp. longum across the human lifespan.</title>
        <authorList>
            <person name="Odamaki T."/>
            <person name="Bottacini F."/>
            <person name="Kato K."/>
            <person name="Mitsuyama E."/>
            <person name="Yoshida K."/>
            <person name="Horigome A."/>
            <person name="Xiao J.Z."/>
            <person name="van Sinderen D."/>
        </authorList>
    </citation>
    <scope>NUCLEOTIDE SEQUENCE [LARGE SCALE GENOMIC DNA]</scope>
    <source>
        <strain evidence="1 5">MCC10015</strain>
        <strain evidence="2 6">MCC10100</strain>
        <strain evidence="3 4">MCC10116</strain>
    </source>
</reference>
<evidence type="ECO:0000313" key="2">
    <source>
        <dbReference type="EMBL" id="TCF37100.1"/>
    </source>
</evidence>
<accession>A0A1D7UMV2</accession>
<evidence type="ECO:0000313" key="6">
    <source>
        <dbReference type="Proteomes" id="UP000294241"/>
    </source>
</evidence>
<protein>
    <recommendedName>
        <fullName evidence="7">DUF4192 family protein</fullName>
    </recommendedName>
</protein>
<name>A0A1D7UMV2_BIFLL</name>
<dbReference type="Proteomes" id="UP000293441">
    <property type="component" value="Unassembled WGS sequence"/>
</dbReference>
<organism evidence="3 4">
    <name type="scientific">Bifidobacterium longum subsp. longum</name>
    <dbReference type="NCBI Taxonomy" id="1679"/>
    <lineage>
        <taxon>Bacteria</taxon>
        <taxon>Bacillati</taxon>
        <taxon>Actinomycetota</taxon>
        <taxon>Actinomycetes</taxon>
        <taxon>Bifidobacteriales</taxon>
        <taxon>Bifidobacteriaceae</taxon>
        <taxon>Bifidobacterium</taxon>
    </lineage>
</organism>
<reference evidence="3" key="2">
    <citation type="submission" date="2019-02" db="EMBL/GenBank/DDBJ databases">
        <authorList>
            <person name="Odamaki T."/>
        </authorList>
    </citation>
    <scope>NUCLEOTIDE SEQUENCE</scope>
    <source>
        <strain evidence="1">MCC10015</strain>
        <strain evidence="2">MCC10100</strain>
        <strain evidence="3">MCC10116</strain>
    </source>
</reference>
<proteinExistence type="predicted"/>
<dbReference type="Proteomes" id="UP000292787">
    <property type="component" value="Unassembled WGS sequence"/>
</dbReference>
<comment type="caution">
    <text evidence="3">The sequence shown here is derived from an EMBL/GenBank/DDBJ whole genome shotgun (WGS) entry which is preliminary data.</text>
</comment>
<evidence type="ECO:0000313" key="5">
    <source>
        <dbReference type="Proteomes" id="UP000293441"/>
    </source>
</evidence>
<dbReference type="Proteomes" id="UP000294241">
    <property type="component" value="Unassembled WGS sequence"/>
</dbReference>
<dbReference type="AlphaFoldDB" id="A0A1D7UMV2"/>